<protein>
    <submittedName>
        <fullName evidence="1">Sugar ABC transporter substrate-binding protein</fullName>
    </submittedName>
</protein>
<evidence type="ECO:0000313" key="2">
    <source>
        <dbReference type="Proteomes" id="UP001500051"/>
    </source>
</evidence>
<reference evidence="2" key="1">
    <citation type="journal article" date="2019" name="Int. J. Syst. Evol. Microbiol.">
        <title>The Global Catalogue of Microorganisms (GCM) 10K type strain sequencing project: providing services to taxonomists for standard genome sequencing and annotation.</title>
        <authorList>
            <consortium name="The Broad Institute Genomics Platform"/>
            <consortium name="The Broad Institute Genome Sequencing Center for Infectious Disease"/>
            <person name="Wu L."/>
            <person name="Ma J."/>
        </authorList>
    </citation>
    <scope>NUCLEOTIDE SEQUENCE [LARGE SCALE GENOMIC DNA]</scope>
    <source>
        <strain evidence="2">JCM 16548</strain>
    </source>
</reference>
<dbReference type="InterPro" id="IPR050490">
    <property type="entry name" value="Bact_solute-bd_prot1"/>
</dbReference>
<dbReference type="SUPFAM" id="SSF53850">
    <property type="entry name" value="Periplasmic binding protein-like II"/>
    <property type="match status" value="1"/>
</dbReference>
<dbReference type="RefSeq" id="WP_344810691.1">
    <property type="nucleotide sequence ID" value="NZ_BAAAYX010000002.1"/>
</dbReference>
<dbReference type="InterPro" id="IPR006311">
    <property type="entry name" value="TAT_signal"/>
</dbReference>
<dbReference type="Gene3D" id="3.40.190.10">
    <property type="entry name" value="Periplasmic binding protein-like II"/>
    <property type="match status" value="1"/>
</dbReference>
<name>A0ABP7CN43_9ACTN</name>
<sequence length="449" mass="49439">MVSSSPFHRVPVSRRTLLGGLLGATALTLAGCSGGDEPAAQAPAPSSTEVLGRTNLEVLAWTNGPTIDDNFKKRVAQFNTEMAGKFTAKINFLPYDQYWQKIQLQYAANKPFDIYYWDVQAYAHFKKGLVLDQQPAVDATEMVDAATYPTKLYDPWKFDGSNLYCVPENIQSMALFYNKTHFDAAGIDYPDATWTWDKVIEVAPKLTKSSGSKVTQWGLDIGDLGVWWGIQTLAWAAGTAFVDKPLEPTAFQMTDPKVIEAMTFVQDLMWDKHVAPRPEERAAVSENNGGFSSGAYSMMPGGTWNIASYTQMKDEWAMAPLPLYQGNSTAPYWLGGWVVPAKSGAISAAQAFALWSATTFQSTMAKNHDWIPLQNAARSGTDMLDGMPDGFTDAMENLPNARIGDIYTGNMQQIFNEVFGPNFDQLFNNKLTPADAAQKMQDGATKLLT</sequence>
<dbReference type="PANTHER" id="PTHR43649:SF12">
    <property type="entry name" value="DIACETYLCHITOBIOSE BINDING PROTEIN DASA"/>
    <property type="match status" value="1"/>
</dbReference>
<evidence type="ECO:0000313" key="1">
    <source>
        <dbReference type="EMBL" id="GAA3692591.1"/>
    </source>
</evidence>
<proteinExistence type="predicted"/>
<dbReference type="EMBL" id="BAAAYX010000002">
    <property type="protein sequence ID" value="GAA3692591.1"/>
    <property type="molecule type" value="Genomic_DNA"/>
</dbReference>
<dbReference type="PROSITE" id="PS51318">
    <property type="entry name" value="TAT"/>
    <property type="match status" value="1"/>
</dbReference>
<comment type="caution">
    <text evidence="1">The sequence shown here is derived from an EMBL/GenBank/DDBJ whole genome shotgun (WGS) entry which is preliminary data.</text>
</comment>
<keyword evidence="2" id="KW-1185">Reference proteome</keyword>
<dbReference type="Proteomes" id="UP001500051">
    <property type="component" value="Unassembled WGS sequence"/>
</dbReference>
<accession>A0ABP7CN43</accession>
<organism evidence="1 2">
    <name type="scientific">Microlunatus aurantiacus</name>
    <dbReference type="NCBI Taxonomy" id="446786"/>
    <lineage>
        <taxon>Bacteria</taxon>
        <taxon>Bacillati</taxon>
        <taxon>Actinomycetota</taxon>
        <taxon>Actinomycetes</taxon>
        <taxon>Propionibacteriales</taxon>
        <taxon>Propionibacteriaceae</taxon>
        <taxon>Microlunatus</taxon>
    </lineage>
</organism>
<gene>
    <name evidence="1" type="ORF">GCM10022204_05060</name>
</gene>
<dbReference type="PANTHER" id="PTHR43649">
    <property type="entry name" value="ARABINOSE-BINDING PROTEIN-RELATED"/>
    <property type="match status" value="1"/>
</dbReference>